<dbReference type="RefSeq" id="WP_088050706.1">
    <property type="nucleotide sequence ID" value="NZ_BMJD01000001.1"/>
</dbReference>
<keyword evidence="3" id="KW-0547">Nucleotide-binding</keyword>
<name>A0A9W5X3U4_9BACI</name>
<dbReference type="Proteomes" id="UP000621492">
    <property type="component" value="Unassembled WGS sequence"/>
</dbReference>
<dbReference type="GO" id="GO:0000166">
    <property type="term" value="F:nucleotide binding"/>
    <property type="evidence" value="ECO:0007669"/>
    <property type="project" value="UniProtKB-KW"/>
</dbReference>
<dbReference type="InterPro" id="IPR003607">
    <property type="entry name" value="HD/PDEase_dom"/>
</dbReference>
<dbReference type="AlphaFoldDB" id="A0A9W5X3U4"/>
<dbReference type="InterPro" id="IPR006674">
    <property type="entry name" value="HD_domain"/>
</dbReference>
<evidence type="ECO:0000256" key="3">
    <source>
        <dbReference type="ARBA" id="ARBA00022741"/>
    </source>
</evidence>
<dbReference type="InterPro" id="IPR005249">
    <property type="entry name" value="YqeK"/>
</dbReference>
<evidence type="ECO:0000313" key="9">
    <source>
        <dbReference type="Proteomes" id="UP000621492"/>
    </source>
</evidence>
<evidence type="ECO:0000313" key="8">
    <source>
        <dbReference type="EMBL" id="GGB28861.1"/>
    </source>
</evidence>
<comment type="catalytic activity">
    <reaction evidence="6">
        <text>P(1),P(4)-bis(5'-adenosyl) tetraphosphate + H2O = 2 ADP + 2 H(+)</text>
        <dbReference type="Rhea" id="RHEA:24252"/>
        <dbReference type="ChEBI" id="CHEBI:15377"/>
        <dbReference type="ChEBI" id="CHEBI:15378"/>
        <dbReference type="ChEBI" id="CHEBI:58141"/>
        <dbReference type="ChEBI" id="CHEBI:456216"/>
        <dbReference type="EC" id="3.6.1.41"/>
    </reaction>
</comment>
<dbReference type="PANTHER" id="PTHR35795">
    <property type="entry name" value="SLR1885 PROTEIN"/>
    <property type="match status" value="1"/>
</dbReference>
<dbReference type="Gene3D" id="1.10.3210.10">
    <property type="entry name" value="Hypothetical protein af1432"/>
    <property type="match status" value="1"/>
</dbReference>
<accession>A0A9W5X3U4</accession>
<comment type="caution">
    <text evidence="8">The sequence shown here is derived from an EMBL/GenBank/DDBJ whole genome shotgun (WGS) entry which is preliminary data.</text>
</comment>
<evidence type="ECO:0000256" key="4">
    <source>
        <dbReference type="ARBA" id="ARBA00022801"/>
    </source>
</evidence>
<dbReference type="EC" id="3.6.1.41" evidence="1"/>
<dbReference type="SMART" id="SM00471">
    <property type="entry name" value="HDc"/>
    <property type="match status" value="1"/>
</dbReference>
<dbReference type="GO" id="GO:0008803">
    <property type="term" value="F:bis(5'-nucleosyl)-tetraphosphatase (symmetrical) activity"/>
    <property type="evidence" value="ECO:0007669"/>
    <property type="project" value="UniProtKB-EC"/>
</dbReference>
<dbReference type="EMBL" id="BMJD01000001">
    <property type="protein sequence ID" value="GGB28861.1"/>
    <property type="molecule type" value="Genomic_DNA"/>
</dbReference>
<feature type="domain" description="HD" evidence="7">
    <location>
        <begin position="18"/>
        <end position="132"/>
    </location>
</feature>
<keyword evidence="2" id="KW-0479">Metal-binding</keyword>
<evidence type="ECO:0000256" key="6">
    <source>
        <dbReference type="ARBA" id="ARBA00049417"/>
    </source>
</evidence>
<evidence type="ECO:0000259" key="7">
    <source>
        <dbReference type="PROSITE" id="PS51831"/>
    </source>
</evidence>
<dbReference type="GO" id="GO:0046872">
    <property type="term" value="F:metal ion binding"/>
    <property type="evidence" value="ECO:0007669"/>
    <property type="project" value="UniProtKB-KW"/>
</dbReference>
<keyword evidence="5" id="KW-0408">Iron</keyword>
<reference evidence="8" key="2">
    <citation type="submission" date="2020-09" db="EMBL/GenBank/DDBJ databases">
        <authorList>
            <person name="Sun Q."/>
            <person name="Zhou Y."/>
        </authorList>
    </citation>
    <scope>NUCLEOTIDE SEQUENCE</scope>
    <source>
        <strain evidence="8">CGMCC 1.15454</strain>
    </source>
</reference>
<dbReference type="PANTHER" id="PTHR35795:SF1">
    <property type="entry name" value="BIS(5'-NUCLEOSYL)-TETRAPHOSPHATASE, SYMMETRICAL"/>
    <property type="match status" value="1"/>
</dbReference>
<dbReference type="InterPro" id="IPR051094">
    <property type="entry name" value="Diverse_Catalytic_Enzymes"/>
</dbReference>
<evidence type="ECO:0000256" key="2">
    <source>
        <dbReference type="ARBA" id="ARBA00022723"/>
    </source>
</evidence>
<dbReference type="CDD" id="cd00077">
    <property type="entry name" value="HDc"/>
    <property type="match status" value="1"/>
</dbReference>
<dbReference type="PROSITE" id="PS51831">
    <property type="entry name" value="HD"/>
    <property type="match status" value="1"/>
</dbReference>
<gene>
    <name evidence="8" type="ORF">GCM10011409_02690</name>
</gene>
<dbReference type="SUPFAM" id="SSF109604">
    <property type="entry name" value="HD-domain/PDEase-like"/>
    <property type="match status" value="1"/>
</dbReference>
<dbReference type="NCBIfam" id="TIGR00488">
    <property type="entry name" value="bis(5'-nucleosyl)-tetraphosphatase (symmetrical) YqeK"/>
    <property type="match status" value="1"/>
</dbReference>
<sequence length="190" mass="21941">MNRNEWIAAVKPHLTEQRFEHTLRVARTAVQLAKRFHVSEEKAELAAIFHDYAKFRSLDEMRQLILSSSLPNDLLLYHHELWHAPVGAILVRQEQAIHDTQVLGAIHYHTTGKAHMNKLEMIVLLADYIEPGRSFPGLEEVREAAQDDLIRSCWLTLRNTIQFLMGKGSRIYPDTFHAYNDLTKQINGGY</sequence>
<proteinExistence type="predicted"/>
<dbReference type="Pfam" id="PF01966">
    <property type="entry name" value="HD"/>
    <property type="match status" value="1"/>
</dbReference>
<keyword evidence="4" id="KW-0378">Hydrolase</keyword>
<reference evidence="8" key="1">
    <citation type="journal article" date="2014" name="Int. J. Syst. Evol. Microbiol.">
        <title>Complete genome sequence of Corynebacterium casei LMG S-19264T (=DSM 44701T), isolated from a smear-ripened cheese.</title>
        <authorList>
            <consortium name="US DOE Joint Genome Institute (JGI-PGF)"/>
            <person name="Walter F."/>
            <person name="Albersmeier A."/>
            <person name="Kalinowski J."/>
            <person name="Ruckert C."/>
        </authorList>
    </citation>
    <scope>NUCLEOTIDE SEQUENCE</scope>
    <source>
        <strain evidence="8">CGMCC 1.15454</strain>
    </source>
</reference>
<protein>
    <recommendedName>
        <fullName evidence="1">bis(5'-nucleosyl)-tetraphosphatase (symmetrical)</fullName>
        <ecNumber evidence="1">3.6.1.41</ecNumber>
    </recommendedName>
</protein>
<organism evidence="8 9">
    <name type="scientific">Lentibacillus populi</name>
    <dbReference type="NCBI Taxonomy" id="1827502"/>
    <lineage>
        <taxon>Bacteria</taxon>
        <taxon>Bacillati</taxon>
        <taxon>Bacillota</taxon>
        <taxon>Bacilli</taxon>
        <taxon>Bacillales</taxon>
        <taxon>Bacillaceae</taxon>
        <taxon>Lentibacillus</taxon>
    </lineage>
</organism>
<evidence type="ECO:0000256" key="1">
    <source>
        <dbReference type="ARBA" id="ARBA00012506"/>
    </source>
</evidence>
<keyword evidence="9" id="KW-1185">Reference proteome</keyword>
<evidence type="ECO:0000256" key="5">
    <source>
        <dbReference type="ARBA" id="ARBA00023004"/>
    </source>
</evidence>